<evidence type="ECO:0000313" key="16">
    <source>
        <dbReference type="Proteomes" id="UP000323011"/>
    </source>
</evidence>
<keyword evidence="4" id="KW-1003">Cell membrane</keyword>
<dbReference type="Proteomes" id="UP000323011">
    <property type="component" value="Unassembled WGS sequence"/>
</dbReference>
<comment type="caution">
    <text evidence="15">The sequence shown here is derived from an EMBL/GenBank/DDBJ whole genome shotgun (WGS) entry which is preliminary data.</text>
</comment>
<dbReference type="AlphaFoldDB" id="A0A5A8CCR8"/>
<comment type="similarity">
    <text evidence="2">Belongs to the tweety family.</text>
</comment>
<organism evidence="15 16">
    <name type="scientific">Cafeteria roenbergensis</name>
    <name type="common">Marine flagellate</name>
    <dbReference type="NCBI Taxonomy" id="33653"/>
    <lineage>
        <taxon>Eukaryota</taxon>
        <taxon>Sar</taxon>
        <taxon>Stramenopiles</taxon>
        <taxon>Bigyra</taxon>
        <taxon>Opalozoa</taxon>
        <taxon>Bicosoecida</taxon>
        <taxon>Cafeteriaceae</taxon>
        <taxon>Cafeteria</taxon>
    </lineage>
</organism>
<evidence type="ECO:0000256" key="4">
    <source>
        <dbReference type="ARBA" id="ARBA00022475"/>
    </source>
</evidence>
<keyword evidence="6 14" id="KW-1133">Transmembrane helix</keyword>
<evidence type="ECO:0000256" key="3">
    <source>
        <dbReference type="ARBA" id="ARBA00022448"/>
    </source>
</evidence>
<evidence type="ECO:0008006" key="17">
    <source>
        <dbReference type="Google" id="ProtNLM"/>
    </source>
</evidence>
<comment type="subcellular location">
    <subcellularLocation>
        <location evidence="1">Cell membrane</location>
        <topology evidence="1">Multi-pass membrane protein</topology>
    </subcellularLocation>
</comment>
<dbReference type="InterPro" id="IPR006990">
    <property type="entry name" value="Tweety"/>
</dbReference>
<feature type="transmembrane region" description="Helical" evidence="14">
    <location>
        <begin position="85"/>
        <end position="103"/>
    </location>
</feature>
<dbReference type="PANTHER" id="PTHR12424">
    <property type="entry name" value="TWEETY-RELATED"/>
    <property type="match status" value="1"/>
</dbReference>
<keyword evidence="3" id="KW-0813">Transport</keyword>
<keyword evidence="11" id="KW-0868">Chloride</keyword>
<evidence type="ECO:0000256" key="12">
    <source>
        <dbReference type="ARBA" id="ARBA00023303"/>
    </source>
</evidence>
<feature type="region of interest" description="Disordered" evidence="13">
    <location>
        <begin position="442"/>
        <end position="465"/>
    </location>
</feature>
<evidence type="ECO:0000256" key="1">
    <source>
        <dbReference type="ARBA" id="ARBA00004651"/>
    </source>
</evidence>
<dbReference type="EMBL" id="VLTN01000034">
    <property type="protein sequence ID" value="KAA0150459.1"/>
    <property type="molecule type" value="Genomic_DNA"/>
</dbReference>
<feature type="transmembrane region" description="Helical" evidence="14">
    <location>
        <begin position="251"/>
        <end position="273"/>
    </location>
</feature>
<evidence type="ECO:0000313" key="15">
    <source>
        <dbReference type="EMBL" id="KAA0150459.1"/>
    </source>
</evidence>
<dbReference type="PANTHER" id="PTHR12424:SF8">
    <property type="entry name" value="PROTEIN TWEETY"/>
    <property type="match status" value="1"/>
</dbReference>
<evidence type="ECO:0000256" key="9">
    <source>
        <dbReference type="ARBA" id="ARBA00023173"/>
    </source>
</evidence>
<protein>
    <recommendedName>
        <fullName evidence="17">Protein tweety homolog</fullName>
    </recommendedName>
</protein>
<feature type="transmembrane region" description="Helical" evidence="14">
    <location>
        <begin position="222"/>
        <end position="239"/>
    </location>
</feature>
<evidence type="ECO:0000256" key="13">
    <source>
        <dbReference type="SAM" id="MobiDB-lite"/>
    </source>
</evidence>
<keyword evidence="9" id="KW-0869">Chloride channel</keyword>
<dbReference type="GO" id="GO:0005229">
    <property type="term" value="F:intracellularly calcium-gated chloride channel activity"/>
    <property type="evidence" value="ECO:0007669"/>
    <property type="project" value="TreeGrafter"/>
</dbReference>
<reference evidence="15 16" key="1">
    <citation type="submission" date="2019-07" db="EMBL/GenBank/DDBJ databases">
        <title>Genomes of Cafeteria roenbergensis.</title>
        <authorList>
            <person name="Fischer M.G."/>
            <person name="Hackl T."/>
            <person name="Roman M."/>
        </authorList>
    </citation>
    <scope>NUCLEOTIDE SEQUENCE [LARGE SCALE GENOMIC DNA]</scope>
    <source>
        <strain evidence="15 16">BVI</strain>
    </source>
</reference>
<dbReference type="GO" id="GO:0034707">
    <property type="term" value="C:chloride channel complex"/>
    <property type="evidence" value="ECO:0007669"/>
    <property type="project" value="UniProtKB-KW"/>
</dbReference>
<feature type="transmembrane region" description="Helical" evidence="14">
    <location>
        <begin position="35"/>
        <end position="64"/>
    </location>
</feature>
<evidence type="ECO:0000256" key="6">
    <source>
        <dbReference type="ARBA" id="ARBA00022989"/>
    </source>
</evidence>
<accession>A0A5A8CCR8</accession>
<dbReference type="GO" id="GO:0072320">
    <property type="term" value="F:volume-sensitive chloride channel activity"/>
    <property type="evidence" value="ECO:0007669"/>
    <property type="project" value="TreeGrafter"/>
</dbReference>
<evidence type="ECO:0000256" key="2">
    <source>
        <dbReference type="ARBA" id="ARBA00009849"/>
    </source>
</evidence>
<evidence type="ECO:0000256" key="5">
    <source>
        <dbReference type="ARBA" id="ARBA00022692"/>
    </source>
</evidence>
<keyword evidence="5 14" id="KW-0812">Transmembrane</keyword>
<keyword evidence="16" id="KW-1185">Reference proteome</keyword>
<evidence type="ECO:0000256" key="8">
    <source>
        <dbReference type="ARBA" id="ARBA00023136"/>
    </source>
</evidence>
<keyword evidence="12" id="KW-0407">Ion channel</keyword>
<sequence>MATPAVDWVHSLPRGGRSNEFPSTFDPSSPEFEDYLWGIGNVAGAYVIVGVVLGLLSALLYCLACCRCCCFDRCSKEQPGCCRRVSWAIVILAGGAACVVAFASSAPAARMAAAVGSTGDGIGALADATTAVGTATQSFETSALGLQDTALRLAASLESKPAAPAPIDTTQVEAVASAAASAASAASQNSAILTAASDALRPTGKTLREDGGSAGSAPIGEAAALGALLLLFLVTLLPMRICKCVHCVMSPCMSVCMALVWVVCGVLMAVALVSSDLCVDMRGNLVRLAKAGPADLQAAVPSVEFYLRCEASPGLSTNGTFYGIAVEGRKQLNSSSSDVASLDQLKMDPRVNSTDDAMIDLLQANFDTLLVDAINVEKSLSCSAISEPIGKVIDPTCRQFISEGFLPFWAMQVTAAVLLSILLLFNLMFCIRHPSQEDEVADSGLRVQDPVGSRQGVVVKPRGQP</sequence>
<dbReference type="Pfam" id="PF04906">
    <property type="entry name" value="Tweety"/>
    <property type="match status" value="1"/>
</dbReference>
<name>A0A5A8CCR8_CAFRO</name>
<keyword evidence="10" id="KW-0325">Glycoprotein</keyword>
<keyword evidence="7" id="KW-0406">Ion transport</keyword>
<proteinExistence type="inferred from homology"/>
<evidence type="ECO:0000256" key="14">
    <source>
        <dbReference type="SAM" id="Phobius"/>
    </source>
</evidence>
<gene>
    <name evidence="15" type="ORF">FNF29_05262</name>
</gene>
<keyword evidence="8 14" id="KW-0472">Membrane</keyword>
<dbReference type="GO" id="GO:0005886">
    <property type="term" value="C:plasma membrane"/>
    <property type="evidence" value="ECO:0007669"/>
    <property type="project" value="UniProtKB-SubCell"/>
</dbReference>
<feature type="transmembrane region" description="Helical" evidence="14">
    <location>
        <begin position="408"/>
        <end position="429"/>
    </location>
</feature>
<evidence type="ECO:0000256" key="7">
    <source>
        <dbReference type="ARBA" id="ARBA00023065"/>
    </source>
</evidence>
<evidence type="ECO:0000256" key="11">
    <source>
        <dbReference type="ARBA" id="ARBA00023214"/>
    </source>
</evidence>
<evidence type="ECO:0000256" key="10">
    <source>
        <dbReference type="ARBA" id="ARBA00023180"/>
    </source>
</evidence>